<feature type="compositionally biased region" description="Polar residues" evidence="1">
    <location>
        <begin position="415"/>
        <end position="426"/>
    </location>
</feature>
<name>A0A817TDP6_9BILA</name>
<protein>
    <recommendedName>
        <fullName evidence="5">G domain-containing protein</fullName>
    </recommendedName>
</protein>
<evidence type="ECO:0000313" key="3">
    <source>
        <dbReference type="EMBL" id="CAF4422493.1"/>
    </source>
</evidence>
<accession>A0A817TDP6</accession>
<dbReference type="EMBL" id="CAJNYU010000013">
    <property type="protein sequence ID" value="CAF3313265.1"/>
    <property type="molecule type" value="Genomic_DNA"/>
</dbReference>
<feature type="compositionally biased region" description="Basic and acidic residues" evidence="1">
    <location>
        <begin position="465"/>
        <end position="495"/>
    </location>
</feature>
<dbReference type="SUPFAM" id="SSF52540">
    <property type="entry name" value="P-loop containing nucleoside triphosphate hydrolases"/>
    <property type="match status" value="1"/>
</dbReference>
<feature type="compositionally biased region" description="Basic and acidic residues" evidence="1">
    <location>
        <begin position="386"/>
        <end position="398"/>
    </location>
</feature>
<evidence type="ECO:0000256" key="1">
    <source>
        <dbReference type="SAM" id="MobiDB-lite"/>
    </source>
</evidence>
<dbReference type="Proteomes" id="UP000663869">
    <property type="component" value="Unassembled WGS sequence"/>
</dbReference>
<reference evidence="2" key="1">
    <citation type="submission" date="2021-02" db="EMBL/GenBank/DDBJ databases">
        <authorList>
            <person name="Nowell W R."/>
        </authorList>
    </citation>
    <scope>NUCLEOTIDE SEQUENCE</scope>
</reference>
<gene>
    <name evidence="2" type="ORF">FME351_LOCUS623</name>
    <name evidence="3" type="ORF">TSG867_LOCUS14654</name>
</gene>
<dbReference type="AlphaFoldDB" id="A0A817TDP6"/>
<organism evidence="2 4">
    <name type="scientific">Rotaria socialis</name>
    <dbReference type="NCBI Taxonomy" id="392032"/>
    <lineage>
        <taxon>Eukaryota</taxon>
        <taxon>Metazoa</taxon>
        <taxon>Spiralia</taxon>
        <taxon>Gnathifera</taxon>
        <taxon>Rotifera</taxon>
        <taxon>Eurotatoria</taxon>
        <taxon>Bdelloidea</taxon>
        <taxon>Philodinida</taxon>
        <taxon>Philodinidae</taxon>
        <taxon>Rotaria</taxon>
    </lineage>
</organism>
<evidence type="ECO:0008006" key="5">
    <source>
        <dbReference type="Google" id="ProtNLM"/>
    </source>
</evidence>
<dbReference type="EMBL" id="CAJOBQ010000825">
    <property type="protein sequence ID" value="CAF4422493.1"/>
    <property type="molecule type" value="Genomic_DNA"/>
</dbReference>
<sequence length="636" mass="72951">MTSAREPKRFILLGDAGVGKSSLINFLYNMSYGTKDPKKIFCTSPQVKLSIPCANWLDCLDKKYRNKHSERDINDQIQSQTQKCMTYSFRTADFYLELIDTPGFNDTNGFDVDERNLDCIEKTLKQLPFLNGIIIVINGALPRLGVSFKNVLHSLYQIWPNDLLNNCVAVLTNCDKLSVNLDPAILHDHFKIDDSRVFHLQNSLFRWNPKNQSSKAIRRFEQDFEDTLDITETLVRKLLQFNSVSTQVFEIGGIKIALIENCIIEAINKIISLINIYKDQTATEDGISNAHHTMQCNEKWEKDQEITVMRWDQSPQRQSRSLLPAKSENPSKFIENRRPASAQSASSSGRSCEKDISRSFVVNRDPHGSYSTNDDYMHKNNPSAHTDNDTGQHCRPPEYKNPSSNHHHHHDPQESRSSTCSSSLKQNTDTSFHHDSSHNSTHSTTRPYSARTAGYPSSSATAETCGKDHKISASHDRDERHDTYSRERPHDQKYSKAHYDHDDGYNPHNPMYRQQTAKVRVTLPDNETRSHYTYAEQQEFMLKNKAQHLIARQQKLETEINSSLTQLKAKVTALLSIKKNYDIIGRTQDLLTKFNKTISVMDENIDMKRYYDATVKILSNKRGQNQVVSYLYGNNT</sequence>
<dbReference type="PANTHER" id="PTHR32046:SF12">
    <property type="entry name" value="AIG1-TYPE G DOMAIN-CONTAINING PROTEIN"/>
    <property type="match status" value="1"/>
</dbReference>
<comment type="caution">
    <text evidence="2">The sequence shown here is derived from an EMBL/GenBank/DDBJ whole genome shotgun (WGS) entry which is preliminary data.</text>
</comment>
<feature type="region of interest" description="Disordered" evidence="1">
    <location>
        <begin position="312"/>
        <end position="495"/>
    </location>
</feature>
<dbReference type="Gene3D" id="3.40.50.300">
    <property type="entry name" value="P-loop containing nucleotide triphosphate hydrolases"/>
    <property type="match status" value="1"/>
</dbReference>
<evidence type="ECO:0000313" key="2">
    <source>
        <dbReference type="EMBL" id="CAF3313265.1"/>
    </source>
</evidence>
<proteinExistence type="predicted"/>
<dbReference type="Proteomes" id="UP000663862">
    <property type="component" value="Unassembled WGS sequence"/>
</dbReference>
<dbReference type="InterPro" id="IPR027417">
    <property type="entry name" value="P-loop_NTPase"/>
</dbReference>
<evidence type="ECO:0000313" key="4">
    <source>
        <dbReference type="Proteomes" id="UP000663869"/>
    </source>
</evidence>
<dbReference type="PANTHER" id="PTHR32046">
    <property type="entry name" value="G DOMAIN-CONTAINING PROTEIN"/>
    <property type="match status" value="1"/>
</dbReference>
<feature type="compositionally biased region" description="Polar residues" evidence="1">
    <location>
        <begin position="369"/>
        <end position="385"/>
    </location>
</feature>
<feature type="compositionally biased region" description="Low complexity" evidence="1">
    <location>
        <begin position="339"/>
        <end position="350"/>
    </location>
</feature>